<evidence type="ECO:0000313" key="5">
    <source>
        <dbReference type="EMBL" id="KXZ45534.1"/>
    </source>
</evidence>
<dbReference type="Gene3D" id="1.10.1300.10">
    <property type="entry name" value="3'5'-cyclic nucleotide phosphodiesterase, catalytic domain"/>
    <property type="match status" value="1"/>
</dbReference>
<evidence type="ECO:0000313" key="6">
    <source>
        <dbReference type="Proteomes" id="UP000075714"/>
    </source>
</evidence>
<feature type="domain" description="PDEase" evidence="4">
    <location>
        <begin position="1"/>
        <end position="199"/>
    </location>
</feature>
<feature type="region of interest" description="Disordered" evidence="3">
    <location>
        <begin position="197"/>
        <end position="317"/>
    </location>
</feature>
<dbReference type="Proteomes" id="UP000075714">
    <property type="component" value="Unassembled WGS sequence"/>
</dbReference>
<gene>
    <name evidence="5" type="ORF">GPECTOR_53g120</name>
</gene>
<dbReference type="OrthoDB" id="541489at2759"/>
<dbReference type="Pfam" id="PF00233">
    <property type="entry name" value="PDEase_I"/>
    <property type="match status" value="1"/>
</dbReference>
<dbReference type="GO" id="GO:0046872">
    <property type="term" value="F:metal ion binding"/>
    <property type="evidence" value="ECO:0007669"/>
    <property type="project" value="UniProtKB-KW"/>
</dbReference>
<feature type="compositionally biased region" description="Low complexity" evidence="3">
    <location>
        <begin position="198"/>
        <end position="231"/>
    </location>
</feature>
<dbReference type="GO" id="GO:0007165">
    <property type="term" value="P:signal transduction"/>
    <property type="evidence" value="ECO:0007669"/>
    <property type="project" value="InterPro"/>
</dbReference>
<feature type="region of interest" description="Disordered" evidence="3">
    <location>
        <begin position="25"/>
        <end position="70"/>
    </location>
</feature>
<dbReference type="InterPro" id="IPR036971">
    <property type="entry name" value="PDEase_catalytic_dom_sf"/>
</dbReference>
<dbReference type="GO" id="GO:0004114">
    <property type="term" value="F:3',5'-cyclic-nucleotide phosphodiesterase activity"/>
    <property type="evidence" value="ECO:0007669"/>
    <property type="project" value="InterPro"/>
</dbReference>
<keyword evidence="1" id="KW-0479">Metal-binding</keyword>
<keyword evidence="6" id="KW-1185">Reference proteome</keyword>
<dbReference type="PANTHER" id="PTHR11347">
    <property type="entry name" value="CYCLIC NUCLEOTIDE PHOSPHODIESTERASE"/>
    <property type="match status" value="1"/>
</dbReference>
<sequence>MVLATDMKQHFAILSHFNTVHRLSSYTSVPGPPPPTNRPRGAADTATHAHSGNAESESGQPASSRGGGGLIRQAGALRQFGDTAPRPLDDTERLLSLQVALKVADIGHLGEELSVHIRWLTALEEEFFSQGDRERQLGLPISPLFDRSKQGVSKSQVGFYEFVALPLAHAMASAFPGARPLLDCFVTNYDHWRRQEAKQAAAQAPPLASSATAVQPLPLGPGSSGPHSQQLLPTRAPTQSQHSLWRHQAPAAGHSRAHGSGAGAEGAELELDGRSSGMTPAERRAATVAIHLEAARQPQQPEPDGGPSASRRERLPT</sequence>
<dbReference type="PROSITE" id="PS51845">
    <property type="entry name" value="PDEASE_I_2"/>
    <property type="match status" value="1"/>
</dbReference>
<evidence type="ECO:0000259" key="4">
    <source>
        <dbReference type="PROSITE" id="PS51845"/>
    </source>
</evidence>
<dbReference type="InterPro" id="IPR002073">
    <property type="entry name" value="PDEase_catalytic_dom"/>
</dbReference>
<dbReference type="EMBL" id="LSYV01000054">
    <property type="protein sequence ID" value="KXZ45534.1"/>
    <property type="molecule type" value="Genomic_DNA"/>
</dbReference>
<evidence type="ECO:0000256" key="2">
    <source>
        <dbReference type="ARBA" id="ARBA00022801"/>
    </source>
</evidence>
<proteinExistence type="predicted"/>
<feature type="compositionally biased region" description="Polar residues" evidence="3">
    <location>
        <begin position="48"/>
        <end position="63"/>
    </location>
</feature>
<evidence type="ECO:0000256" key="1">
    <source>
        <dbReference type="ARBA" id="ARBA00022723"/>
    </source>
</evidence>
<accession>A0A150G6S3</accession>
<organism evidence="5 6">
    <name type="scientific">Gonium pectorale</name>
    <name type="common">Green alga</name>
    <dbReference type="NCBI Taxonomy" id="33097"/>
    <lineage>
        <taxon>Eukaryota</taxon>
        <taxon>Viridiplantae</taxon>
        <taxon>Chlorophyta</taxon>
        <taxon>core chlorophytes</taxon>
        <taxon>Chlorophyceae</taxon>
        <taxon>CS clade</taxon>
        <taxon>Chlamydomonadales</taxon>
        <taxon>Volvocaceae</taxon>
        <taxon>Gonium</taxon>
    </lineage>
</organism>
<evidence type="ECO:0000256" key="3">
    <source>
        <dbReference type="SAM" id="MobiDB-lite"/>
    </source>
</evidence>
<dbReference type="AlphaFoldDB" id="A0A150G6S3"/>
<keyword evidence="2" id="KW-0378">Hydrolase</keyword>
<comment type="caution">
    <text evidence="5">The sequence shown here is derived from an EMBL/GenBank/DDBJ whole genome shotgun (WGS) entry which is preliminary data.</text>
</comment>
<reference evidence="6" key="1">
    <citation type="journal article" date="2016" name="Nat. Commun.">
        <title>The Gonium pectorale genome demonstrates co-option of cell cycle regulation during the evolution of multicellularity.</title>
        <authorList>
            <person name="Hanschen E.R."/>
            <person name="Marriage T.N."/>
            <person name="Ferris P.J."/>
            <person name="Hamaji T."/>
            <person name="Toyoda A."/>
            <person name="Fujiyama A."/>
            <person name="Neme R."/>
            <person name="Noguchi H."/>
            <person name="Minakuchi Y."/>
            <person name="Suzuki M."/>
            <person name="Kawai-Toyooka H."/>
            <person name="Smith D.R."/>
            <person name="Sparks H."/>
            <person name="Anderson J."/>
            <person name="Bakaric R."/>
            <person name="Luria V."/>
            <person name="Karger A."/>
            <person name="Kirschner M.W."/>
            <person name="Durand P.M."/>
            <person name="Michod R.E."/>
            <person name="Nozaki H."/>
            <person name="Olson B.J."/>
        </authorList>
    </citation>
    <scope>NUCLEOTIDE SEQUENCE [LARGE SCALE GENOMIC DNA]</scope>
    <source>
        <strain evidence="6">NIES-2863</strain>
    </source>
</reference>
<name>A0A150G6S3_GONPE</name>
<protein>
    <recommendedName>
        <fullName evidence="4">PDEase domain-containing protein</fullName>
    </recommendedName>
</protein>
<dbReference type="SUPFAM" id="SSF109604">
    <property type="entry name" value="HD-domain/PDEase-like"/>
    <property type="match status" value="1"/>
</dbReference>
<dbReference type="STRING" id="33097.A0A150G6S3"/>